<dbReference type="PANTHER" id="PTHR30472">
    <property type="entry name" value="FERRIC ENTEROBACTIN TRANSPORT SYSTEM PERMEASE PROTEIN"/>
    <property type="match status" value="1"/>
</dbReference>
<dbReference type="CDD" id="cd06550">
    <property type="entry name" value="TM_ABC_iron-siderophores_like"/>
    <property type="match status" value="1"/>
</dbReference>
<feature type="transmembrane region" description="Helical" evidence="8">
    <location>
        <begin position="314"/>
        <end position="331"/>
    </location>
</feature>
<dbReference type="GO" id="GO:0005886">
    <property type="term" value="C:plasma membrane"/>
    <property type="evidence" value="ECO:0007669"/>
    <property type="project" value="UniProtKB-SubCell"/>
</dbReference>
<feature type="transmembrane region" description="Helical" evidence="8">
    <location>
        <begin position="238"/>
        <end position="263"/>
    </location>
</feature>
<evidence type="ECO:0000313" key="10">
    <source>
        <dbReference type="Proteomes" id="UP000182584"/>
    </source>
</evidence>
<feature type="transmembrane region" description="Helical" evidence="8">
    <location>
        <begin position="96"/>
        <end position="117"/>
    </location>
</feature>
<gene>
    <name evidence="9" type="ORF">SAMN04487884_12571</name>
</gene>
<feature type="transmembrane region" description="Helical" evidence="8">
    <location>
        <begin position="123"/>
        <end position="142"/>
    </location>
</feature>
<accession>A0A1H9VY48</accession>
<evidence type="ECO:0000256" key="3">
    <source>
        <dbReference type="ARBA" id="ARBA00022448"/>
    </source>
</evidence>
<keyword evidence="3" id="KW-0813">Transport</keyword>
<evidence type="ECO:0000313" key="9">
    <source>
        <dbReference type="EMBL" id="SES26223.1"/>
    </source>
</evidence>
<feature type="transmembrane region" description="Helical" evidence="8">
    <location>
        <begin position="283"/>
        <end position="302"/>
    </location>
</feature>
<feature type="transmembrane region" description="Helical" evidence="8">
    <location>
        <begin position="154"/>
        <end position="174"/>
    </location>
</feature>
<dbReference type="Pfam" id="PF01032">
    <property type="entry name" value="FecCD"/>
    <property type="match status" value="1"/>
</dbReference>
<protein>
    <submittedName>
        <fullName evidence="9">Iron complex transport system permease protein</fullName>
    </submittedName>
</protein>
<dbReference type="GO" id="GO:0033214">
    <property type="term" value="P:siderophore-iron import into cell"/>
    <property type="evidence" value="ECO:0007669"/>
    <property type="project" value="TreeGrafter"/>
</dbReference>
<comment type="similarity">
    <text evidence="2">Belongs to the binding-protein-dependent transport system permease family. FecCD subfamily.</text>
</comment>
<dbReference type="InterPro" id="IPR000522">
    <property type="entry name" value="ABC_transptr_permease_BtuC"/>
</dbReference>
<evidence type="ECO:0000256" key="4">
    <source>
        <dbReference type="ARBA" id="ARBA00022475"/>
    </source>
</evidence>
<dbReference type="SUPFAM" id="SSF81345">
    <property type="entry name" value="ABC transporter involved in vitamin B12 uptake, BtuC"/>
    <property type="match status" value="1"/>
</dbReference>
<keyword evidence="7 8" id="KW-0472">Membrane</keyword>
<keyword evidence="5 8" id="KW-0812">Transmembrane</keyword>
<name>A0A1H9VY48_BUTFI</name>
<feature type="transmembrane region" description="Helical" evidence="8">
    <location>
        <begin position="205"/>
        <end position="226"/>
    </location>
</feature>
<dbReference type="InterPro" id="IPR037294">
    <property type="entry name" value="ABC_BtuC-like"/>
</dbReference>
<dbReference type="RefSeq" id="WP_074757993.1">
    <property type="nucleotide sequence ID" value="NZ_FOGJ01000025.1"/>
</dbReference>
<dbReference type="AlphaFoldDB" id="A0A1H9VY48"/>
<evidence type="ECO:0000256" key="5">
    <source>
        <dbReference type="ARBA" id="ARBA00022692"/>
    </source>
</evidence>
<evidence type="ECO:0000256" key="8">
    <source>
        <dbReference type="SAM" id="Phobius"/>
    </source>
</evidence>
<evidence type="ECO:0000256" key="7">
    <source>
        <dbReference type="ARBA" id="ARBA00023136"/>
    </source>
</evidence>
<dbReference type="Gene3D" id="1.10.3470.10">
    <property type="entry name" value="ABC transporter involved in vitamin B12 uptake, BtuC"/>
    <property type="match status" value="1"/>
</dbReference>
<comment type="subcellular location">
    <subcellularLocation>
        <location evidence="1">Cell membrane</location>
        <topology evidence="1">Multi-pass membrane protein</topology>
    </subcellularLocation>
</comment>
<evidence type="ECO:0000256" key="2">
    <source>
        <dbReference type="ARBA" id="ARBA00007935"/>
    </source>
</evidence>
<keyword evidence="6 8" id="KW-1133">Transmembrane helix</keyword>
<dbReference type="OrthoDB" id="9792889at2"/>
<keyword evidence="4" id="KW-1003">Cell membrane</keyword>
<dbReference type="Proteomes" id="UP000182584">
    <property type="component" value="Unassembled WGS sequence"/>
</dbReference>
<dbReference type="GO" id="GO:0022857">
    <property type="term" value="F:transmembrane transporter activity"/>
    <property type="evidence" value="ECO:0007669"/>
    <property type="project" value="InterPro"/>
</dbReference>
<dbReference type="EMBL" id="FOGJ01000025">
    <property type="protein sequence ID" value="SES26223.1"/>
    <property type="molecule type" value="Genomic_DNA"/>
</dbReference>
<feature type="transmembrane region" description="Helical" evidence="8">
    <location>
        <begin position="64"/>
        <end position="84"/>
    </location>
</feature>
<sequence>MKQLRKQNKSNLIIGFTIEIILLILCVFLSVAYGSKQIPFADIFGYFTGRDIDAFKAAVIDARIPRTVFGILAGAALGVSGALMQAITRNPIADPSILGVNTGASLMVVIGIAYLDISSGMKLIGLSFIGALLSALFVYGIASVGYGGASSIKLALAGAAVSTALGSLVNTIMLPDSNVMKSYRFWQVGSVGGASWEDVKLLTPFFAGGVLLALICSPGLNALLLGDEMAISLGVKVGHLRFVTALAGVLLCASVTALAGPIGFVGLMMPHIIRLIYGGDMRIIVPMSALGGAALLVLSDVIGRVLGSPGELEVGIITALLGAPVFIWIVYKTKARSI</sequence>
<organism evidence="9 10">
    <name type="scientific">Butyrivibrio fibrisolvens</name>
    <dbReference type="NCBI Taxonomy" id="831"/>
    <lineage>
        <taxon>Bacteria</taxon>
        <taxon>Bacillati</taxon>
        <taxon>Bacillota</taxon>
        <taxon>Clostridia</taxon>
        <taxon>Lachnospirales</taxon>
        <taxon>Lachnospiraceae</taxon>
        <taxon>Butyrivibrio</taxon>
    </lineage>
</organism>
<reference evidence="9 10" key="1">
    <citation type="submission" date="2016-10" db="EMBL/GenBank/DDBJ databases">
        <authorList>
            <person name="de Groot N.N."/>
        </authorList>
    </citation>
    <scope>NUCLEOTIDE SEQUENCE [LARGE SCALE GENOMIC DNA]</scope>
    <source>
        <strain evidence="9 10">AR40</strain>
    </source>
</reference>
<evidence type="ECO:0000256" key="1">
    <source>
        <dbReference type="ARBA" id="ARBA00004651"/>
    </source>
</evidence>
<proteinExistence type="inferred from homology"/>
<feature type="transmembrane region" description="Helical" evidence="8">
    <location>
        <begin position="12"/>
        <end position="33"/>
    </location>
</feature>
<dbReference type="FunFam" id="1.10.3470.10:FF:000001">
    <property type="entry name" value="Vitamin B12 ABC transporter permease BtuC"/>
    <property type="match status" value="1"/>
</dbReference>
<dbReference type="PANTHER" id="PTHR30472:SF1">
    <property type="entry name" value="FE(3+) DICITRATE TRANSPORT SYSTEM PERMEASE PROTEIN FECC-RELATED"/>
    <property type="match status" value="1"/>
</dbReference>
<evidence type="ECO:0000256" key="6">
    <source>
        <dbReference type="ARBA" id="ARBA00022989"/>
    </source>
</evidence>